<keyword evidence="1" id="KW-0472">Membrane</keyword>
<protein>
    <recommendedName>
        <fullName evidence="4">DUF445 domain-containing protein</fullName>
    </recommendedName>
</protein>
<dbReference type="EMBL" id="QYRP01000002">
    <property type="protein sequence ID" value="RJS45511.1"/>
    <property type="molecule type" value="Genomic_DNA"/>
</dbReference>
<dbReference type="PANTHER" id="PTHR35791">
    <property type="entry name" value="UPF0754 MEMBRANE PROTEIN YHEB"/>
    <property type="match status" value="1"/>
</dbReference>
<evidence type="ECO:0000313" key="3">
    <source>
        <dbReference type="Proteomes" id="UP000276542"/>
    </source>
</evidence>
<evidence type="ECO:0000313" key="2">
    <source>
        <dbReference type="EMBL" id="RJS45511.1"/>
    </source>
</evidence>
<dbReference type="OrthoDB" id="3631561at2"/>
<dbReference type="PANTHER" id="PTHR35791:SF1">
    <property type="entry name" value="UPF0754 MEMBRANE PROTEIN YHEB"/>
    <property type="match status" value="1"/>
</dbReference>
<evidence type="ECO:0000256" key="1">
    <source>
        <dbReference type="SAM" id="Phobius"/>
    </source>
</evidence>
<dbReference type="RefSeq" id="WP_120059410.1">
    <property type="nucleotide sequence ID" value="NZ_QYRP01000002.1"/>
</dbReference>
<dbReference type="Proteomes" id="UP000276542">
    <property type="component" value="Unassembled WGS sequence"/>
</dbReference>
<gene>
    <name evidence="2" type="ORF">D4739_04275</name>
</gene>
<sequence>MSALLDAVLDYLSHVDWALQNINTTHEWIAFLSIPLFTAVVGWLINWTGLIMLFYPVNFHGFKVPGMKEIARLLPHKLQEVPGILQGGLGWQGIVPARAAKMGSIAVDKAIAKLGTPAEFYQQLEPDKIAEHIVTMFEREIPELVDEVMRQSNPAFWRDLPASGKRAIISRVQQQLPSVVTSITDEIGIHIDQLLDPKIMVIDHFRKNPGLVIRVFKDIGQRELNMMVNFGFLFGFLLGVPVAFADHWFHQWWLLPVLGVVVGWVTNALGMWLIFEPTEPKRYFGIKFHGLFLRRQNEAAEVYAKIIADDVITLERIGDFLMDGPRGDRTRQMLATALGPAIDRAAGPVRGAARIAIGARAYDAIKEGFAREAVGRTMTPFKDEEFSRAQSGKIRVLIAARTKELPSRDFVEMMRSAIKEDEWMLYAHGAIMGLAGGFIHYAIFGVGGG</sequence>
<keyword evidence="1" id="KW-1133">Transmembrane helix</keyword>
<feature type="transmembrane region" description="Helical" evidence="1">
    <location>
        <begin position="423"/>
        <end position="444"/>
    </location>
</feature>
<evidence type="ECO:0008006" key="4">
    <source>
        <dbReference type="Google" id="ProtNLM"/>
    </source>
</evidence>
<accession>A0A3A5H6D6</accession>
<keyword evidence="3" id="KW-1185">Reference proteome</keyword>
<organism evidence="2 3">
    <name type="scientific">Nocardioides cavernaquae</name>
    <dbReference type="NCBI Taxonomy" id="2321396"/>
    <lineage>
        <taxon>Bacteria</taxon>
        <taxon>Bacillati</taxon>
        <taxon>Actinomycetota</taxon>
        <taxon>Actinomycetes</taxon>
        <taxon>Propionibacteriales</taxon>
        <taxon>Nocardioidaceae</taxon>
        <taxon>Nocardioides</taxon>
    </lineage>
</organism>
<keyword evidence="1" id="KW-0812">Transmembrane</keyword>
<reference evidence="3" key="1">
    <citation type="submission" date="2018-09" db="EMBL/GenBank/DDBJ databases">
        <authorList>
            <person name="Zhu H."/>
        </authorList>
    </citation>
    <scope>NUCLEOTIDE SEQUENCE [LARGE SCALE GENOMIC DNA]</scope>
    <source>
        <strain evidence="3">K1W22B-1</strain>
    </source>
</reference>
<comment type="caution">
    <text evidence="2">The sequence shown here is derived from an EMBL/GenBank/DDBJ whole genome shotgun (WGS) entry which is preliminary data.</text>
</comment>
<proteinExistence type="predicted"/>
<feature type="transmembrane region" description="Helical" evidence="1">
    <location>
        <begin position="28"/>
        <end position="55"/>
    </location>
</feature>
<feature type="transmembrane region" description="Helical" evidence="1">
    <location>
        <begin position="251"/>
        <end position="275"/>
    </location>
</feature>
<feature type="transmembrane region" description="Helical" evidence="1">
    <location>
        <begin position="224"/>
        <end position="245"/>
    </location>
</feature>
<name>A0A3A5H6D6_9ACTN</name>
<dbReference type="AlphaFoldDB" id="A0A3A5H6D6"/>